<evidence type="ECO:0000313" key="3">
    <source>
        <dbReference type="Proteomes" id="UP000218627"/>
    </source>
</evidence>
<dbReference type="Proteomes" id="UP000218627">
    <property type="component" value="Unassembled WGS sequence"/>
</dbReference>
<keyword evidence="3" id="KW-1185">Reference proteome</keyword>
<name>A0A285NVJ8_9AQUI</name>
<feature type="domain" description="DUF302" evidence="1">
    <location>
        <begin position="35"/>
        <end position="95"/>
    </location>
</feature>
<dbReference type="CDD" id="cd14797">
    <property type="entry name" value="DUF302"/>
    <property type="match status" value="1"/>
</dbReference>
<organism evidence="2 3">
    <name type="scientific">Hydrogenobacter hydrogenophilus</name>
    <dbReference type="NCBI Taxonomy" id="35835"/>
    <lineage>
        <taxon>Bacteria</taxon>
        <taxon>Pseudomonadati</taxon>
        <taxon>Aquificota</taxon>
        <taxon>Aquificia</taxon>
        <taxon>Aquificales</taxon>
        <taxon>Aquificaceae</taxon>
        <taxon>Hydrogenobacter</taxon>
    </lineage>
</organism>
<evidence type="ECO:0000259" key="1">
    <source>
        <dbReference type="Pfam" id="PF03625"/>
    </source>
</evidence>
<reference evidence="3" key="1">
    <citation type="submission" date="2017-09" db="EMBL/GenBank/DDBJ databases">
        <authorList>
            <person name="Varghese N."/>
            <person name="Submissions S."/>
        </authorList>
    </citation>
    <scope>NUCLEOTIDE SEQUENCE [LARGE SCALE GENOMIC DNA]</scope>
    <source>
        <strain evidence="3">DSM 2913</strain>
    </source>
</reference>
<dbReference type="EMBL" id="OBEN01000001">
    <property type="protein sequence ID" value="SNZ11906.1"/>
    <property type="molecule type" value="Genomic_DNA"/>
</dbReference>
<dbReference type="Pfam" id="PF03625">
    <property type="entry name" value="DUF302"/>
    <property type="match status" value="1"/>
</dbReference>
<dbReference type="PIRSF" id="PIRSF021774">
    <property type="entry name" value="UCP021774"/>
    <property type="match status" value="1"/>
</dbReference>
<gene>
    <name evidence="2" type="ORF">SAMN06265353_0359</name>
</gene>
<dbReference type="SUPFAM" id="SSF103247">
    <property type="entry name" value="TT1751-like"/>
    <property type="match status" value="1"/>
</dbReference>
<dbReference type="RefSeq" id="WP_096600470.1">
    <property type="nucleotide sequence ID" value="NZ_OBEN01000001.1"/>
</dbReference>
<accession>A0A285NVJ8</accession>
<protein>
    <submittedName>
        <fullName evidence="2">Uncharacterized conserved protein, DUF302 family</fullName>
    </submittedName>
</protein>
<dbReference type="InterPro" id="IPR016796">
    <property type="entry name" value="UCP021774"/>
</dbReference>
<proteinExistence type="predicted"/>
<dbReference type="AlphaFoldDB" id="A0A285NVJ8"/>
<sequence>MLINVESTKSLEELKSKLEETAKAKGFGVMAVHEVTKILESKGVPISYQCMIVEVCSPKHASAVLQKNPYVSTAMPCRIALIDQGDKRIMSTVAPTVMLEMYNIPEAKEIAQEVERLMKEIMEEAK</sequence>
<dbReference type="InterPro" id="IPR005180">
    <property type="entry name" value="DUF302"/>
</dbReference>
<dbReference type="InterPro" id="IPR035923">
    <property type="entry name" value="TT1751-like_sf"/>
</dbReference>
<dbReference type="OrthoDB" id="9791067at2"/>
<dbReference type="Gene3D" id="3.30.310.70">
    <property type="entry name" value="TT1751-like domain"/>
    <property type="match status" value="1"/>
</dbReference>
<evidence type="ECO:0000313" key="2">
    <source>
        <dbReference type="EMBL" id="SNZ11906.1"/>
    </source>
</evidence>
<dbReference type="PANTHER" id="PTHR38342:SF1">
    <property type="entry name" value="SLR5037 PROTEIN"/>
    <property type="match status" value="1"/>
</dbReference>
<dbReference type="PANTHER" id="PTHR38342">
    <property type="entry name" value="SLR5037 PROTEIN"/>
    <property type="match status" value="1"/>
</dbReference>